<evidence type="ECO:0000256" key="1">
    <source>
        <dbReference type="ARBA" id="ARBA00023266"/>
    </source>
</evidence>
<dbReference type="InterPro" id="IPR058840">
    <property type="entry name" value="AAA_SelU"/>
</dbReference>
<dbReference type="GO" id="GO:0016740">
    <property type="term" value="F:transferase activity"/>
    <property type="evidence" value="ECO:0007669"/>
    <property type="project" value="UniProtKB-KW"/>
</dbReference>
<keyword evidence="3" id="KW-0808">Transferase</keyword>
<dbReference type="Gene3D" id="3.40.250.10">
    <property type="entry name" value="Rhodanese-like domain"/>
    <property type="match status" value="1"/>
</dbReference>
<keyword evidence="1" id="KW-0711">Selenium</keyword>
<dbReference type="SMART" id="SM00450">
    <property type="entry name" value="RHOD"/>
    <property type="match status" value="1"/>
</dbReference>
<protein>
    <submittedName>
        <fullName evidence="3">tRNA 2-selenouridine(34) synthase MnmH</fullName>
        <ecNumber evidence="3">2.5.1.-</ecNumber>
    </submittedName>
</protein>
<dbReference type="EC" id="2.5.1.-" evidence="3"/>
<dbReference type="Pfam" id="PF00581">
    <property type="entry name" value="Rhodanese"/>
    <property type="match status" value="1"/>
</dbReference>
<evidence type="ECO:0000313" key="3">
    <source>
        <dbReference type="EMBL" id="UZD56347.1"/>
    </source>
</evidence>
<dbReference type="InterPro" id="IPR017582">
    <property type="entry name" value="SelU"/>
</dbReference>
<dbReference type="Proteomes" id="UP001163266">
    <property type="component" value="Chromosome"/>
</dbReference>
<feature type="domain" description="Rhodanese" evidence="2">
    <location>
        <begin position="15"/>
        <end position="137"/>
    </location>
</feature>
<dbReference type="NCBIfam" id="NF008750">
    <property type="entry name" value="PRK11784.1-2"/>
    <property type="match status" value="1"/>
</dbReference>
<proteinExistence type="predicted"/>
<dbReference type="SUPFAM" id="SSF52821">
    <property type="entry name" value="Rhodanese/Cell cycle control phosphatase"/>
    <property type="match status" value="1"/>
</dbReference>
<dbReference type="EMBL" id="CP110257">
    <property type="protein sequence ID" value="UZD56347.1"/>
    <property type="molecule type" value="Genomic_DNA"/>
</dbReference>
<dbReference type="RefSeq" id="WP_264894306.1">
    <property type="nucleotide sequence ID" value="NZ_CP110257.1"/>
</dbReference>
<dbReference type="Pfam" id="PF26341">
    <property type="entry name" value="AAA_SelU"/>
    <property type="match status" value="1"/>
</dbReference>
<dbReference type="InterPro" id="IPR001763">
    <property type="entry name" value="Rhodanese-like_dom"/>
</dbReference>
<dbReference type="PANTHER" id="PTHR30401:SF0">
    <property type="entry name" value="TRNA 2-SELENOURIDINE SYNTHASE"/>
    <property type="match status" value="1"/>
</dbReference>
<dbReference type="NCBIfam" id="TIGR03167">
    <property type="entry name" value="tRNA_sel_U_synt"/>
    <property type="match status" value="1"/>
</dbReference>
<dbReference type="NCBIfam" id="NF008752">
    <property type="entry name" value="PRK11784.1-4"/>
    <property type="match status" value="1"/>
</dbReference>
<dbReference type="PANTHER" id="PTHR30401">
    <property type="entry name" value="TRNA 2-SELENOURIDINE SYNTHASE"/>
    <property type="match status" value="1"/>
</dbReference>
<organism evidence="3 4">
    <name type="scientific">Caldimonas aquatica</name>
    <dbReference type="NCBI Taxonomy" id="376175"/>
    <lineage>
        <taxon>Bacteria</taxon>
        <taxon>Pseudomonadati</taxon>
        <taxon>Pseudomonadota</taxon>
        <taxon>Betaproteobacteria</taxon>
        <taxon>Burkholderiales</taxon>
        <taxon>Sphaerotilaceae</taxon>
        <taxon>Caldimonas</taxon>
    </lineage>
</organism>
<dbReference type="PROSITE" id="PS50206">
    <property type="entry name" value="RHODANESE_3"/>
    <property type="match status" value="1"/>
</dbReference>
<gene>
    <name evidence="3" type="primary">mnmH</name>
    <name evidence="3" type="ORF">OMP39_07240</name>
</gene>
<reference evidence="3" key="1">
    <citation type="submission" date="2022-10" db="EMBL/GenBank/DDBJ databases">
        <title>Complete genome sequence of Schlegelella aquatica LMG 23380.</title>
        <authorList>
            <person name="Musilova J."/>
            <person name="Kourilova X."/>
            <person name="Bezdicek M."/>
            <person name="Hermankova K."/>
            <person name="Obruca S."/>
            <person name="Sedlar K."/>
        </authorList>
    </citation>
    <scope>NUCLEOTIDE SEQUENCE</scope>
    <source>
        <strain evidence="3">LMG 23380</strain>
    </source>
</reference>
<accession>A0ABY6MWG4</accession>
<evidence type="ECO:0000313" key="4">
    <source>
        <dbReference type="Proteomes" id="UP001163266"/>
    </source>
</evidence>
<dbReference type="InterPro" id="IPR036873">
    <property type="entry name" value="Rhodanese-like_dom_sf"/>
</dbReference>
<name>A0ABY6MWG4_9BURK</name>
<keyword evidence="4" id="KW-1185">Reference proteome</keyword>
<evidence type="ECO:0000259" key="2">
    <source>
        <dbReference type="PROSITE" id="PS50206"/>
    </source>
</evidence>
<sequence>MAVQFVTAAEALARLAEFDTVIDARSPAEYAEDRLPAAVNWPVLDDEERARVGTIYKQVSAFEARKVGAALVSRNIAAHLEREMPGRPKHWKPLVYCWRGGKRSGSLALVLDQIGFRTCVLEGGYKAFRAQVREDLDRLPAKLDLRVVCGRTGSGKTRLLQALRAAGAQVLDLEGLACHRGSVLGVLPGQPQPSQKHFETRIWHELRGFDPARPVYVESESRKVGNLRVPEVLMERMRRDSECIRVELPDESRVRLLMEDYDFFLRDVDLFERQLECLVELRGRAVVDRWKALARGGEMAQVCLELMHTHYDPVYLKSMQRNFAHFEQARVVQPRSGDPDELTRVAAELLAGENTALPA</sequence>